<dbReference type="Proteomes" id="UP000177528">
    <property type="component" value="Unassembled WGS sequence"/>
</dbReference>
<gene>
    <name evidence="1" type="ORF">A3D99_00395</name>
</gene>
<protein>
    <submittedName>
        <fullName evidence="1">Uncharacterized protein</fullName>
    </submittedName>
</protein>
<reference evidence="1 2" key="1">
    <citation type="journal article" date="2016" name="Nat. Commun.">
        <title>Thousands of microbial genomes shed light on interconnected biogeochemical processes in an aquifer system.</title>
        <authorList>
            <person name="Anantharaman K."/>
            <person name="Brown C.T."/>
            <person name="Hug L.A."/>
            <person name="Sharon I."/>
            <person name="Castelle C.J."/>
            <person name="Probst A.J."/>
            <person name="Thomas B.C."/>
            <person name="Singh A."/>
            <person name="Wilkins M.J."/>
            <person name="Karaoz U."/>
            <person name="Brodie E.L."/>
            <person name="Williams K.H."/>
            <person name="Hubbard S.S."/>
            <person name="Banfield J.F."/>
        </authorList>
    </citation>
    <scope>NUCLEOTIDE SEQUENCE [LARGE SCALE GENOMIC DNA]</scope>
</reference>
<name>A0A1G1X2I9_9BACT</name>
<dbReference type="AlphaFoldDB" id="A0A1G1X2I9"/>
<comment type="caution">
    <text evidence="1">The sequence shown here is derived from an EMBL/GenBank/DDBJ whole genome shotgun (WGS) entry which is preliminary data.</text>
</comment>
<evidence type="ECO:0000313" key="2">
    <source>
        <dbReference type="Proteomes" id="UP000177528"/>
    </source>
</evidence>
<sequence>MAAQQKKRPCVFAKRQIPKHPNTIAGLVRHLTTVIQRIAKDLTGTPLGYRNGRTRRALEFAIDDRARVLDALKNASPVLHQKLVRELGMVQNS</sequence>
<evidence type="ECO:0000313" key="1">
    <source>
        <dbReference type="EMBL" id="OGY34164.1"/>
    </source>
</evidence>
<accession>A0A1G1X2I9</accession>
<dbReference type="EMBL" id="MHHR01000020">
    <property type="protein sequence ID" value="OGY34164.1"/>
    <property type="molecule type" value="Genomic_DNA"/>
</dbReference>
<organism evidence="1 2">
    <name type="scientific">Candidatus Andersenbacteria bacterium RIFCSPHIGHO2_12_FULL_45_11</name>
    <dbReference type="NCBI Taxonomy" id="1797281"/>
    <lineage>
        <taxon>Bacteria</taxon>
        <taxon>Candidatus Anderseniibacteriota</taxon>
    </lineage>
</organism>
<proteinExistence type="predicted"/>